<proteinExistence type="predicted"/>
<dbReference type="InterPro" id="IPR007041">
    <property type="entry name" value="Arg_succinylTrfase_AstA/AruG"/>
</dbReference>
<dbReference type="SUPFAM" id="SSF55729">
    <property type="entry name" value="Acyl-CoA N-acyltransferases (Nat)"/>
    <property type="match status" value="1"/>
</dbReference>
<organism evidence="1 2">
    <name type="scientific">Candidatus Sungbacteria bacterium RIFCSPHIGHO2_01_FULL_47_32</name>
    <dbReference type="NCBI Taxonomy" id="1802264"/>
    <lineage>
        <taxon>Bacteria</taxon>
        <taxon>Candidatus Sungiibacteriota</taxon>
    </lineage>
</organism>
<evidence type="ECO:0000313" key="2">
    <source>
        <dbReference type="Proteomes" id="UP000177152"/>
    </source>
</evidence>
<dbReference type="AlphaFoldDB" id="A0A1G2K6C6"/>
<comment type="caution">
    <text evidence="1">The sequence shown here is derived from an EMBL/GenBank/DDBJ whole genome shotgun (WGS) entry which is preliminary data.</text>
</comment>
<dbReference type="EMBL" id="MHQC01000020">
    <property type="protein sequence ID" value="OGZ94994.1"/>
    <property type="molecule type" value="Genomic_DNA"/>
</dbReference>
<protein>
    <recommendedName>
        <fullName evidence="3">N-acetyltransferase domain-containing protein</fullName>
    </recommendedName>
</protein>
<dbReference type="GO" id="GO:0006527">
    <property type="term" value="P:L-arginine catabolic process"/>
    <property type="evidence" value="ECO:0007669"/>
    <property type="project" value="InterPro"/>
</dbReference>
<evidence type="ECO:0008006" key="3">
    <source>
        <dbReference type="Google" id="ProtNLM"/>
    </source>
</evidence>
<sequence>MIDALLLNTEDVPEVLEFYRENSHDEVLYPRDERLVRDNLGRSFFLTGIRAGAGEDLIAVAWMAKLKDFVYFVIENDSLIIKNDRDYAYSGGWLIRPDCRSAGVFKLLAAAVNYFWFTDITKNSPTSLWGRMVGKKDADGNPLFWNRVGERVTGISYHELLEFPFGTMEQEIFDRWPKEPLTFRDIPQDVLQQALGKTHEALIGPLNQFLRWGMVEISDRYVPTSLNRFHVTTENNIPDAEGFLYQAIRKCIEH</sequence>
<dbReference type="Proteomes" id="UP000177152">
    <property type="component" value="Unassembled WGS sequence"/>
</dbReference>
<dbReference type="GO" id="GO:0008791">
    <property type="term" value="F:arginine N-succinyltransferase activity"/>
    <property type="evidence" value="ECO:0007669"/>
    <property type="project" value="InterPro"/>
</dbReference>
<reference evidence="1 2" key="1">
    <citation type="journal article" date="2016" name="Nat. Commun.">
        <title>Thousands of microbial genomes shed light on interconnected biogeochemical processes in an aquifer system.</title>
        <authorList>
            <person name="Anantharaman K."/>
            <person name="Brown C.T."/>
            <person name="Hug L.A."/>
            <person name="Sharon I."/>
            <person name="Castelle C.J."/>
            <person name="Probst A.J."/>
            <person name="Thomas B.C."/>
            <person name="Singh A."/>
            <person name="Wilkins M.J."/>
            <person name="Karaoz U."/>
            <person name="Brodie E.L."/>
            <person name="Williams K.H."/>
            <person name="Hubbard S.S."/>
            <person name="Banfield J.F."/>
        </authorList>
    </citation>
    <scope>NUCLEOTIDE SEQUENCE [LARGE SCALE GENOMIC DNA]</scope>
</reference>
<evidence type="ECO:0000313" key="1">
    <source>
        <dbReference type="EMBL" id="OGZ94994.1"/>
    </source>
</evidence>
<accession>A0A1G2K6C6</accession>
<dbReference type="Pfam" id="PF04958">
    <property type="entry name" value="AstA"/>
    <property type="match status" value="1"/>
</dbReference>
<dbReference type="InterPro" id="IPR016181">
    <property type="entry name" value="Acyl_CoA_acyltransferase"/>
</dbReference>
<name>A0A1G2K6C6_9BACT</name>
<gene>
    <name evidence="1" type="ORF">A2633_06030</name>
</gene>